<protein>
    <submittedName>
        <fullName evidence="4">Uncharacterized protein</fullName>
    </submittedName>
</protein>
<keyword evidence="5" id="KW-1185">Reference proteome</keyword>
<organism evidence="4 5">
    <name type="scientific">Acinetobacter qingfengensis</name>
    <dbReference type="NCBI Taxonomy" id="1262585"/>
    <lineage>
        <taxon>Bacteria</taxon>
        <taxon>Pseudomonadati</taxon>
        <taxon>Pseudomonadota</taxon>
        <taxon>Gammaproteobacteria</taxon>
        <taxon>Moraxellales</taxon>
        <taxon>Moraxellaceae</taxon>
        <taxon>Acinetobacter</taxon>
    </lineage>
</organism>
<feature type="domain" description="Protein FecR C-terminal" evidence="3">
    <location>
        <begin position="204"/>
        <end position="270"/>
    </location>
</feature>
<dbReference type="GO" id="GO:0016989">
    <property type="term" value="F:sigma factor antagonist activity"/>
    <property type="evidence" value="ECO:0007669"/>
    <property type="project" value="TreeGrafter"/>
</dbReference>
<dbReference type="Gene3D" id="2.60.120.1440">
    <property type="match status" value="1"/>
</dbReference>
<evidence type="ECO:0000259" key="2">
    <source>
        <dbReference type="Pfam" id="PF04773"/>
    </source>
</evidence>
<keyword evidence="1" id="KW-0472">Membrane</keyword>
<feature type="transmembrane region" description="Helical" evidence="1">
    <location>
        <begin position="36"/>
        <end position="53"/>
    </location>
</feature>
<dbReference type="PIRSF" id="PIRSF018266">
    <property type="entry name" value="FecR"/>
    <property type="match status" value="1"/>
</dbReference>
<dbReference type="PANTHER" id="PTHR30273">
    <property type="entry name" value="PERIPLASMIC SIGNAL SENSOR AND SIGMA FACTOR ACTIVATOR FECR-RELATED"/>
    <property type="match status" value="1"/>
</dbReference>
<dbReference type="InterPro" id="IPR032508">
    <property type="entry name" value="FecR_C"/>
</dbReference>
<dbReference type="Proteomes" id="UP000185895">
    <property type="component" value="Unassembled WGS sequence"/>
</dbReference>
<evidence type="ECO:0000256" key="1">
    <source>
        <dbReference type="SAM" id="Phobius"/>
    </source>
</evidence>
<dbReference type="OrthoDB" id="6688387at2"/>
<keyword evidence="1" id="KW-1133">Transmembrane helix</keyword>
<accession>A0A1E7R099</accession>
<dbReference type="Pfam" id="PF04773">
    <property type="entry name" value="FecR"/>
    <property type="match status" value="1"/>
</dbReference>
<dbReference type="AlphaFoldDB" id="A0A1E7R099"/>
<reference evidence="4 5" key="1">
    <citation type="submission" date="2016-09" db="EMBL/GenBank/DDBJ databases">
        <authorList>
            <person name="Capua I."/>
            <person name="De Benedictis P."/>
            <person name="Joannis T."/>
            <person name="Lombin L.H."/>
            <person name="Cattoli G."/>
        </authorList>
    </citation>
    <scope>NUCLEOTIDE SEQUENCE [LARGE SCALE GENOMIC DNA]</scope>
    <source>
        <strain evidence="4 5">ANC 4671</strain>
    </source>
</reference>
<evidence type="ECO:0000313" key="4">
    <source>
        <dbReference type="EMBL" id="OEY92755.1"/>
    </source>
</evidence>
<dbReference type="STRING" id="1262585.BJI46_14490"/>
<feature type="domain" description="FecR protein" evidence="2">
    <location>
        <begin position="61"/>
        <end position="161"/>
    </location>
</feature>
<dbReference type="InterPro" id="IPR006860">
    <property type="entry name" value="FecR"/>
</dbReference>
<dbReference type="Pfam" id="PF16344">
    <property type="entry name" value="FecR_C"/>
    <property type="match status" value="1"/>
</dbReference>
<keyword evidence="1" id="KW-0812">Transmembrane</keyword>
<dbReference type="EMBL" id="MKKK01000058">
    <property type="protein sequence ID" value="OEY92755.1"/>
    <property type="molecule type" value="Genomic_DNA"/>
</dbReference>
<dbReference type="InterPro" id="IPR012373">
    <property type="entry name" value="Ferrdict_sens_TM"/>
</dbReference>
<gene>
    <name evidence="4" type="ORF">BJI46_14490</name>
</gene>
<comment type="caution">
    <text evidence="4">The sequence shown here is derived from an EMBL/GenBank/DDBJ whole genome shotgun (WGS) entry which is preliminary data.</text>
</comment>
<sequence length="276" mass="31566">MQKLIACFEDDILPNIPSKEEILKRALQRRLRKQKITSAVFVVFAMAIGIYWYNPAYQTQNITTQVGQQKDIQLSDGSQIKLNTNTQILIKQKLRSREVTLTQGEALFTVEHGQNFISRFMARSFTVSSGNMFVRDIGTIFNVRALSATDTQVTVLDGSVEVSVLPFQTVKTVLTQGQSVRNQNNQLFPVVDDLNTIKAWISGRIIFNQTPLDQAVQTFQRYSNFKVNFKDQKAKNIAIYGQFNQESYQQFMQVLPEVAAVKVEKINENEWNIKNK</sequence>
<evidence type="ECO:0000313" key="5">
    <source>
        <dbReference type="Proteomes" id="UP000185895"/>
    </source>
</evidence>
<dbReference type="Gene3D" id="3.55.50.30">
    <property type="match status" value="1"/>
</dbReference>
<dbReference type="PANTHER" id="PTHR30273:SF2">
    <property type="entry name" value="PROTEIN FECR"/>
    <property type="match status" value="1"/>
</dbReference>
<evidence type="ECO:0000259" key="3">
    <source>
        <dbReference type="Pfam" id="PF16344"/>
    </source>
</evidence>
<proteinExistence type="predicted"/>
<name>A0A1E7R099_9GAMM</name>